<keyword evidence="13" id="KW-1185">Reference proteome</keyword>
<dbReference type="EMBL" id="AJAT01000017">
    <property type="protein sequence ID" value="EOL42591.1"/>
    <property type="molecule type" value="Genomic_DNA"/>
</dbReference>
<dbReference type="GO" id="GO:0005829">
    <property type="term" value="C:cytosol"/>
    <property type="evidence" value="ECO:0007669"/>
    <property type="project" value="TreeGrafter"/>
</dbReference>
<dbReference type="SUPFAM" id="SSF54211">
    <property type="entry name" value="Ribosomal protein S5 domain 2-like"/>
    <property type="match status" value="1"/>
</dbReference>
<evidence type="ECO:0000256" key="6">
    <source>
        <dbReference type="ARBA" id="ARBA00022840"/>
    </source>
</evidence>
<gene>
    <name evidence="12" type="ORF">UC3_02944</name>
</gene>
<dbReference type="InterPro" id="IPR006205">
    <property type="entry name" value="Mev_gal_kin"/>
</dbReference>
<protein>
    <submittedName>
        <fullName evidence="12">Mevalonate kinase</fullName>
    </submittedName>
</protein>
<dbReference type="Gene3D" id="3.30.70.890">
    <property type="entry name" value="GHMP kinase, C-terminal domain"/>
    <property type="match status" value="1"/>
</dbReference>
<evidence type="ECO:0000259" key="11">
    <source>
        <dbReference type="Pfam" id="PF08544"/>
    </source>
</evidence>
<dbReference type="InterPro" id="IPR006204">
    <property type="entry name" value="GHMP_kinase_N_dom"/>
</dbReference>
<organism evidence="12 13">
    <name type="scientific">Enterococcus phoeniculicola ATCC BAA-412</name>
    <dbReference type="NCBI Taxonomy" id="1158610"/>
    <lineage>
        <taxon>Bacteria</taxon>
        <taxon>Bacillati</taxon>
        <taxon>Bacillota</taxon>
        <taxon>Bacilli</taxon>
        <taxon>Lactobacillales</taxon>
        <taxon>Enterococcaceae</taxon>
        <taxon>Enterococcus</taxon>
    </lineage>
</organism>
<dbReference type="PATRIC" id="fig|1158610.3.peg.2925"/>
<evidence type="ECO:0000256" key="1">
    <source>
        <dbReference type="ARBA" id="ARBA00022490"/>
    </source>
</evidence>
<accession>R3W4X1</accession>
<dbReference type="Gene3D" id="3.30.230.10">
    <property type="match status" value="1"/>
</dbReference>
<evidence type="ECO:0000313" key="12">
    <source>
        <dbReference type="EMBL" id="EOL42591.1"/>
    </source>
</evidence>
<feature type="domain" description="GHMP kinase N-terminal" evidence="10">
    <location>
        <begin position="68"/>
        <end position="147"/>
    </location>
</feature>
<evidence type="ECO:0000256" key="4">
    <source>
        <dbReference type="ARBA" id="ARBA00022741"/>
    </source>
</evidence>
<dbReference type="GO" id="GO:0019287">
    <property type="term" value="P:isopentenyl diphosphate biosynthetic process, mevalonate pathway"/>
    <property type="evidence" value="ECO:0007669"/>
    <property type="project" value="UniProtKB-UniPathway"/>
</dbReference>
<proteinExistence type="predicted"/>
<feature type="domain" description="GHMP kinase C-terminal" evidence="11">
    <location>
        <begin position="220"/>
        <end position="299"/>
    </location>
</feature>
<evidence type="ECO:0000256" key="2">
    <source>
        <dbReference type="ARBA" id="ARBA00022516"/>
    </source>
</evidence>
<keyword evidence="4" id="KW-0547">Nucleotide-binding</keyword>
<name>R3W4X1_9ENTE</name>
<dbReference type="OrthoDB" id="9764892at2"/>
<keyword evidence="5 12" id="KW-0418">Kinase</keyword>
<evidence type="ECO:0000256" key="9">
    <source>
        <dbReference type="ARBA" id="ARBA00029438"/>
    </source>
</evidence>
<keyword evidence="3" id="KW-0808">Transferase</keyword>
<dbReference type="NCBIfam" id="TIGR00549">
    <property type="entry name" value="mevalon_kin"/>
    <property type="match status" value="1"/>
</dbReference>
<dbReference type="PANTHER" id="PTHR43290:SF2">
    <property type="entry name" value="MEVALONATE KINASE"/>
    <property type="match status" value="1"/>
</dbReference>
<evidence type="ECO:0000259" key="10">
    <source>
        <dbReference type="Pfam" id="PF00288"/>
    </source>
</evidence>
<dbReference type="UniPathway" id="UPA00057">
    <property type="reaction ID" value="UER00098"/>
</dbReference>
<keyword evidence="2" id="KW-0444">Lipid biosynthesis</keyword>
<dbReference type="Pfam" id="PF00288">
    <property type="entry name" value="GHMP_kinases_N"/>
    <property type="match status" value="1"/>
</dbReference>
<dbReference type="HOGENOM" id="CLU_017814_0_0_9"/>
<evidence type="ECO:0000256" key="7">
    <source>
        <dbReference type="ARBA" id="ARBA00022842"/>
    </source>
</evidence>
<dbReference type="InterPro" id="IPR036554">
    <property type="entry name" value="GHMP_kinase_C_sf"/>
</dbReference>
<dbReference type="Pfam" id="PF08544">
    <property type="entry name" value="GHMP_kinases_C"/>
    <property type="match status" value="1"/>
</dbReference>
<keyword evidence="8" id="KW-0443">Lipid metabolism</keyword>
<evidence type="ECO:0000256" key="5">
    <source>
        <dbReference type="ARBA" id="ARBA00022777"/>
    </source>
</evidence>
<evidence type="ECO:0000313" key="13">
    <source>
        <dbReference type="Proteomes" id="UP000013785"/>
    </source>
</evidence>
<dbReference type="InterPro" id="IPR020568">
    <property type="entry name" value="Ribosomal_Su5_D2-typ_SF"/>
</dbReference>
<dbReference type="InterPro" id="IPR014721">
    <property type="entry name" value="Ribsml_uS5_D2-typ_fold_subgr"/>
</dbReference>
<evidence type="ECO:0000256" key="3">
    <source>
        <dbReference type="ARBA" id="ARBA00022679"/>
    </source>
</evidence>
<dbReference type="InterPro" id="IPR013750">
    <property type="entry name" value="GHMP_kinase_C_dom"/>
</dbReference>
<evidence type="ECO:0000256" key="8">
    <source>
        <dbReference type="ARBA" id="ARBA00023098"/>
    </source>
</evidence>
<dbReference type="SUPFAM" id="SSF55060">
    <property type="entry name" value="GHMP Kinase, C-terminal domain"/>
    <property type="match status" value="1"/>
</dbReference>
<keyword evidence="7" id="KW-0460">Magnesium</keyword>
<keyword evidence="6" id="KW-0067">ATP-binding</keyword>
<keyword evidence="1" id="KW-0963">Cytoplasm</keyword>
<dbReference type="AlphaFoldDB" id="R3W4X1"/>
<dbReference type="Proteomes" id="UP000013785">
    <property type="component" value="Unassembled WGS sequence"/>
</dbReference>
<sequence length="314" mass="33817">MKNIGYGKANGKIILMGEHAVVYGEPAIAFPFSATTITATIRPSDSFRLHCSYYKGSLEKAPFTLKSIKTLVQQLEKEYPIGPILIEIDSTIPAERGMGSSAAVAVAITRAFFDLLDKPLSQEELLAYVEHAEQIAHGNPSGIDAAATSGNNPIYFRRGQPFTPFDLNVEAFLVVADTGIKGQTRTAVKDVAYAVEMEHELVEPVMPRIHRLGQLTREAKEAISQNQVQKLADTMNEAQTHLKELTVSNDLLDTLIHAAIDAGALGAKLTGGGRGGCMIALTNTKEEAQVVCKALEKNGAVATWIQGLGVHTYA</sequence>
<dbReference type="eggNOG" id="COG1577">
    <property type="taxonomic scope" value="Bacteria"/>
</dbReference>
<dbReference type="RefSeq" id="WP_010769578.1">
    <property type="nucleotide sequence ID" value="NZ_ASWE01000001.1"/>
</dbReference>
<reference evidence="12 13" key="1">
    <citation type="submission" date="2013-02" db="EMBL/GenBank/DDBJ databases">
        <title>The Genome Sequence of Enterococcus phoeniculicola BAA-412.</title>
        <authorList>
            <consortium name="The Broad Institute Genome Sequencing Platform"/>
            <consortium name="The Broad Institute Genome Sequencing Center for Infectious Disease"/>
            <person name="Earl A.M."/>
            <person name="Gilmore M.S."/>
            <person name="Lebreton F."/>
            <person name="Walker B."/>
            <person name="Young S.K."/>
            <person name="Zeng Q."/>
            <person name="Gargeya S."/>
            <person name="Fitzgerald M."/>
            <person name="Haas B."/>
            <person name="Abouelleil A."/>
            <person name="Alvarado L."/>
            <person name="Arachchi H.M."/>
            <person name="Berlin A.M."/>
            <person name="Chapman S.B."/>
            <person name="Dewar J."/>
            <person name="Goldberg J."/>
            <person name="Griggs A."/>
            <person name="Gujja S."/>
            <person name="Hansen M."/>
            <person name="Howarth C."/>
            <person name="Imamovic A."/>
            <person name="Larimer J."/>
            <person name="McCowan C."/>
            <person name="Murphy C."/>
            <person name="Neiman D."/>
            <person name="Pearson M."/>
            <person name="Priest M."/>
            <person name="Roberts A."/>
            <person name="Saif S."/>
            <person name="Shea T."/>
            <person name="Sisk P."/>
            <person name="Sykes S."/>
            <person name="Wortman J."/>
            <person name="Nusbaum C."/>
            <person name="Birren B."/>
        </authorList>
    </citation>
    <scope>NUCLEOTIDE SEQUENCE [LARGE SCALE GENOMIC DNA]</scope>
    <source>
        <strain evidence="12 13">ATCC BAA-412</strain>
    </source>
</reference>
<dbReference type="PANTHER" id="PTHR43290">
    <property type="entry name" value="MEVALONATE KINASE"/>
    <property type="match status" value="1"/>
</dbReference>
<dbReference type="GO" id="GO:0004496">
    <property type="term" value="F:mevalonate kinase activity"/>
    <property type="evidence" value="ECO:0007669"/>
    <property type="project" value="InterPro"/>
</dbReference>
<dbReference type="PRINTS" id="PR00959">
    <property type="entry name" value="MEVGALKINASE"/>
</dbReference>
<comment type="caution">
    <text evidence="12">The sequence shown here is derived from an EMBL/GenBank/DDBJ whole genome shotgun (WGS) entry which is preliminary data.</text>
</comment>
<dbReference type="GO" id="GO:0005524">
    <property type="term" value="F:ATP binding"/>
    <property type="evidence" value="ECO:0007669"/>
    <property type="project" value="UniProtKB-KW"/>
</dbReference>
<comment type="pathway">
    <text evidence="9">Isoprenoid biosynthesis; isopentenyl diphosphate biosynthesis via mevalonate pathway; isopentenyl diphosphate from (R)-mevalonate: step 1/3.</text>
</comment>
<dbReference type="STRING" id="154621.RV11_GL002913"/>